<dbReference type="PaxDb" id="4097-A0A1S4C377"/>
<dbReference type="PROSITE" id="PS50109">
    <property type="entry name" value="HIS_KIN"/>
    <property type="match status" value="1"/>
</dbReference>
<reference evidence="8" key="1">
    <citation type="journal article" date="2014" name="Nat. Commun.">
        <title>The tobacco genome sequence and its comparison with those of tomato and potato.</title>
        <authorList>
            <person name="Sierro N."/>
            <person name="Battey J.N."/>
            <person name="Ouadi S."/>
            <person name="Bakaher N."/>
            <person name="Bovet L."/>
            <person name="Willig A."/>
            <person name="Goepfert S."/>
            <person name="Peitsch M.C."/>
            <person name="Ivanov N.V."/>
        </authorList>
    </citation>
    <scope>NUCLEOTIDE SEQUENCE [LARGE SCALE GENOMIC DNA]</scope>
</reference>
<dbReference type="SMART" id="SM00387">
    <property type="entry name" value="HATPase_c"/>
    <property type="match status" value="1"/>
</dbReference>
<feature type="transmembrane region" description="Helical" evidence="5">
    <location>
        <begin position="343"/>
        <end position="368"/>
    </location>
</feature>
<dbReference type="SMART" id="SM00448">
    <property type="entry name" value="REC"/>
    <property type="match status" value="1"/>
</dbReference>
<keyword evidence="5" id="KW-0812">Transmembrane</keyword>
<dbReference type="InterPro" id="IPR003594">
    <property type="entry name" value="HATPase_dom"/>
</dbReference>
<evidence type="ECO:0000256" key="3">
    <source>
        <dbReference type="ARBA" id="ARBA00022553"/>
    </source>
</evidence>
<dbReference type="RefSeq" id="XP_016495580.1">
    <property type="nucleotide sequence ID" value="XM_016640094.1"/>
</dbReference>
<keyword evidence="8" id="KW-1185">Reference proteome</keyword>
<dbReference type="PROSITE" id="PS50110">
    <property type="entry name" value="RESPONSE_REGULATORY"/>
    <property type="match status" value="1"/>
</dbReference>
<feature type="modified residue" description="4-aspartylphosphate" evidence="4">
    <location>
        <position position="999"/>
    </location>
</feature>
<name>A0A1S4C377_TOBAC</name>
<accession>A0A1S4C377</accession>
<dbReference type="InterPro" id="IPR001789">
    <property type="entry name" value="Sig_transdc_resp-reg_receiver"/>
</dbReference>
<keyword evidence="5" id="KW-0472">Membrane</keyword>
<dbReference type="GeneID" id="107814654"/>
<evidence type="ECO:0000256" key="5">
    <source>
        <dbReference type="SAM" id="Phobius"/>
    </source>
</evidence>
<feature type="domain" description="Histidine kinase" evidence="6">
    <location>
        <begin position="404"/>
        <end position="670"/>
    </location>
</feature>
<dbReference type="InterPro" id="IPR004358">
    <property type="entry name" value="Sig_transdc_His_kin-like_C"/>
</dbReference>
<dbReference type="InterPro" id="IPR011006">
    <property type="entry name" value="CheY-like_superfamily"/>
</dbReference>
<dbReference type="Pfam" id="PF00072">
    <property type="entry name" value="Response_reg"/>
    <property type="match status" value="1"/>
</dbReference>
<dbReference type="OrthoDB" id="1218114at2759"/>
<dbReference type="Gene3D" id="3.30.565.10">
    <property type="entry name" value="Histidine kinase-like ATPase, C-terminal domain"/>
    <property type="match status" value="1"/>
</dbReference>
<gene>
    <name evidence="9" type="primary">LOC107814654</name>
</gene>
<dbReference type="PANTHER" id="PTHR43719">
    <property type="entry name" value="TWO-COMPONENT HISTIDINE KINASE"/>
    <property type="match status" value="1"/>
</dbReference>
<dbReference type="InterPro" id="IPR036890">
    <property type="entry name" value="HATPase_C_sf"/>
</dbReference>
<dbReference type="PRINTS" id="PR00344">
    <property type="entry name" value="BCTRLSENSOR"/>
</dbReference>
<evidence type="ECO:0000259" key="7">
    <source>
        <dbReference type="PROSITE" id="PS50110"/>
    </source>
</evidence>
<evidence type="ECO:0000256" key="1">
    <source>
        <dbReference type="ARBA" id="ARBA00000085"/>
    </source>
</evidence>
<feature type="transmembrane region" description="Helical" evidence="5">
    <location>
        <begin position="12"/>
        <end position="29"/>
    </location>
</feature>
<evidence type="ECO:0000256" key="4">
    <source>
        <dbReference type="PROSITE-ProRule" id="PRU00169"/>
    </source>
</evidence>
<dbReference type="GO" id="GO:0000155">
    <property type="term" value="F:phosphorelay sensor kinase activity"/>
    <property type="evidence" value="ECO:0007669"/>
    <property type="project" value="InterPro"/>
</dbReference>
<evidence type="ECO:0000256" key="2">
    <source>
        <dbReference type="ARBA" id="ARBA00012438"/>
    </source>
</evidence>
<dbReference type="STRING" id="4097.A0A1S4C377"/>
<evidence type="ECO:0000259" key="6">
    <source>
        <dbReference type="PROSITE" id="PS50109"/>
    </source>
</evidence>
<reference evidence="9" key="2">
    <citation type="submission" date="2025-08" db="UniProtKB">
        <authorList>
            <consortium name="RefSeq"/>
        </authorList>
    </citation>
    <scope>IDENTIFICATION</scope>
    <source>
        <tissue evidence="9">Leaf</tissue>
    </source>
</reference>
<dbReference type="SUPFAM" id="SSF47384">
    <property type="entry name" value="Homodimeric domain of signal transducing histidine kinase"/>
    <property type="match status" value="1"/>
</dbReference>
<dbReference type="PANTHER" id="PTHR43719:SF50">
    <property type="entry name" value="HISTIDINE KINASE CKI1-LIKE ISOFORM X1"/>
    <property type="match status" value="1"/>
</dbReference>
<dbReference type="InterPro" id="IPR005467">
    <property type="entry name" value="His_kinase_dom"/>
</dbReference>
<dbReference type="RefSeq" id="XP_016495580.1">
    <property type="nucleotide sequence ID" value="XM_016640094.2"/>
</dbReference>
<dbReference type="KEGG" id="nta:107814654"/>
<comment type="catalytic activity">
    <reaction evidence="1">
        <text>ATP + protein L-histidine = ADP + protein N-phospho-L-histidine.</text>
        <dbReference type="EC" id="2.7.13.3"/>
    </reaction>
</comment>
<dbReference type="AlphaFoldDB" id="A0A1S4C377"/>
<dbReference type="CDD" id="cd17546">
    <property type="entry name" value="REC_hyHK_CKI1_RcsC-like"/>
    <property type="match status" value="1"/>
</dbReference>
<keyword evidence="5" id="KW-1133">Transmembrane helix</keyword>
<dbReference type="InterPro" id="IPR003661">
    <property type="entry name" value="HisK_dim/P_dom"/>
</dbReference>
<dbReference type="InterPro" id="IPR036097">
    <property type="entry name" value="HisK_dim/P_sf"/>
</dbReference>
<dbReference type="Pfam" id="PF02518">
    <property type="entry name" value="HATPase_c"/>
    <property type="match status" value="1"/>
</dbReference>
<keyword evidence="3 4" id="KW-0597">Phosphoprotein</keyword>
<dbReference type="Gene3D" id="3.40.50.2300">
    <property type="match status" value="1"/>
</dbReference>
<evidence type="ECO:0000313" key="9">
    <source>
        <dbReference type="RefSeq" id="XP_016495580.1"/>
    </source>
</evidence>
<dbReference type="InterPro" id="IPR050956">
    <property type="entry name" value="2C_system_His_kinase"/>
</dbReference>
<dbReference type="SMART" id="SM00388">
    <property type="entry name" value="HisKA"/>
    <property type="match status" value="1"/>
</dbReference>
<dbReference type="CDD" id="cd00082">
    <property type="entry name" value="HisKA"/>
    <property type="match status" value="1"/>
</dbReference>
<sequence>MQRMKLYSCNVLRHAFFLILLGVAIYIFVKLSVMRNQSEHHVNMLSEQLRNKTFSQIEHTANMFLPLNYSASSLARGLSSSLNGTQLPFTAIQSKVAPLLFLSLSTIPFVSQVSYVGQDRLMVAFYTEEGHDEDQTFAVFSNTSSAIWYSQPVNRDTGMLYGQPVVVDAKTVGVETLGWSKESLKGTMGYASQSSISTGLNKAKRELFFNTATMDGRGKISVGFPVQYVDDRFSTLNFYGADFHLASNNGQVIVDTKIPHTSIIVYNGTVSVQFKNLNGSREDLSGNQSCKLVNGERGQFEVKIKENNFIFYCSVIEIAGLESVYTVAFSAQGMGSNVIKHSAQAYLLLVLLFVIVVVSLCAFIIIVFKAAKKEMFLCAALIKQMESTNQAERKSITKSLAFAAASHDIRNGFGIITCLINHCLNEASPDSETASNLQLINNETTSLLGILNSVLDASKIEAGKMPLKGEEFDLAELLENIVDLHYHRAIEKGVDLVLDPSDGSLSTFRSVKGDKVKIMQIVSNLVTNAIKFTSEGHISVKVSVSKPSKDSALIVCNRHSPLNCLTRLCTKQKCCCNTLNEFPAIQKNPNCMEFTFEVDDTGVGIPKDKQKHVFENFVQVKETTCGEEGYGLGLGIVQSMVHLMGGEIKIVDKEDGERGTRFQFNIFLTTCVPVSVVEAEEQETNTQNHGLRSYLYHHLGLQFRSSPSRSEGYHVVLFLIEEKRRKVLSRVISKMNIKVSEVGKINELVQALDRIKRKLDLSSSSLEKFEVNLNLTTGDTNEVASGTKDAHDQTIPHCKRSNSNGSSNFIMIIIDSQAGIFSELSSPVVNFKKDLQNLTCKVVLLQDHVSSSSQPPLPPFDYVFQKPLHGKRLYEVLRLLSEYRNSSIQHDRTKTGQEIEFQELDSDALPKCQLEEIVINDGNKRSSTTSKDFKGKKVLVVDDQPTLRMYASRSLQKLGADVDVSENGKEACDKVWESLKDMSEGDDDASKTYDFILMDCEMPVMSGYEATRLIRVEEKQHGIHIPIIALTAHTMDDEIKLLIKDAGMDFRLTKPLNIQQLYDLINKFQF</sequence>
<dbReference type="SUPFAM" id="SSF55874">
    <property type="entry name" value="ATPase domain of HSP90 chaperone/DNA topoisomerase II/histidine kinase"/>
    <property type="match status" value="1"/>
</dbReference>
<dbReference type="EC" id="2.7.13.3" evidence="2"/>
<proteinExistence type="predicted"/>
<dbReference type="Gene3D" id="1.10.287.130">
    <property type="match status" value="1"/>
</dbReference>
<protein>
    <recommendedName>
        <fullName evidence="2">histidine kinase</fullName>
        <ecNumber evidence="2">2.7.13.3</ecNumber>
    </recommendedName>
</protein>
<dbReference type="SUPFAM" id="SSF52172">
    <property type="entry name" value="CheY-like"/>
    <property type="match status" value="1"/>
</dbReference>
<dbReference type="Proteomes" id="UP000790787">
    <property type="component" value="Chromosome 19"/>
</dbReference>
<organism evidence="8 9">
    <name type="scientific">Nicotiana tabacum</name>
    <name type="common">Common tobacco</name>
    <dbReference type="NCBI Taxonomy" id="4097"/>
    <lineage>
        <taxon>Eukaryota</taxon>
        <taxon>Viridiplantae</taxon>
        <taxon>Streptophyta</taxon>
        <taxon>Embryophyta</taxon>
        <taxon>Tracheophyta</taxon>
        <taxon>Spermatophyta</taxon>
        <taxon>Magnoliopsida</taxon>
        <taxon>eudicotyledons</taxon>
        <taxon>Gunneridae</taxon>
        <taxon>Pentapetalae</taxon>
        <taxon>asterids</taxon>
        <taxon>lamiids</taxon>
        <taxon>Solanales</taxon>
        <taxon>Solanaceae</taxon>
        <taxon>Nicotianoideae</taxon>
        <taxon>Nicotianeae</taxon>
        <taxon>Nicotiana</taxon>
    </lineage>
</organism>
<feature type="domain" description="Response regulatory" evidence="7">
    <location>
        <begin position="937"/>
        <end position="1069"/>
    </location>
</feature>
<evidence type="ECO:0000313" key="8">
    <source>
        <dbReference type="Proteomes" id="UP000790787"/>
    </source>
</evidence>